<gene>
    <name evidence="2" type="ORF">GMRT_15788</name>
</gene>
<dbReference type="Proteomes" id="UP000315496">
    <property type="component" value="Chromosome 2"/>
</dbReference>
<keyword evidence="3" id="KW-1185">Reference proteome</keyword>
<dbReference type="PROSITE" id="PS50142">
    <property type="entry name" value="RNASE_3_2"/>
    <property type="match status" value="2"/>
</dbReference>
<dbReference type="GO" id="GO:0004525">
    <property type="term" value="F:ribonuclease III activity"/>
    <property type="evidence" value="ECO:0007669"/>
    <property type="project" value="InterPro"/>
</dbReference>
<dbReference type="GO" id="GO:0006396">
    <property type="term" value="P:RNA processing"/>
    <property type="evidence" value="ECO:0007669"/>
    <property type="project" value="InterPro"/>
</dbReference>
<dbReference type="AlphaFoldDB" id="A0A4Z1STC2"/>
<dbReference type="SMART" id="SM00535">
    <property type="entry name" value="RIBOc"/>
    <property type="match status" value="1"/>
</dbReference>
<dbReference type="Pfam" id="PF00636">
    <property type="entry name" value="Ribonuclease_3"/>
    <property type="match status" value="1"/>
</dbReference>
<evidence type="ECO:0000313" key="3">
    <source>
        <dbReference type="Proteomes" id="UP000315496"/>
    </source>
</evidence>
<name>A0A4Z1STC2_GIAMU</name>
<reference evidence="2 3" key="1">
    <citation type="submission" date="2019-05" db="EMBL/GenBank/DDBJ databases">
        <title>The compact genome of Giardia muris reveals important steps in the evolution of intestinal protozoan parasites.</title>
        <authorList>
            <person name="Xu F."/>
            <person name="Jimenez-Gonzalez A."/>
            <person name="Einarsson E."/>
            <person name="Astvaldsson A."/>
            <person name="Peirasmaki D."/>
            <person name="Eckmann L."/>
            <person name="Andersson J.O."/>
            <person name="Svard S.G."/>
            <person name="Jerlstrom-Hultqvist J."/>
        </authorList>
    </citation>
    <scope>NUCLEOTIDE SEQUENCE [LARGE SCALE GENOMIC DNA]</scope>
    <source>
        <strain evidence="2 3">Roberts-Thomson</strain>
    </source>
</reference>
<dbReference type="EMBL" id="VDLU01000002">
    <property type="protein sequence ID" value="TNJ29144.1"/>
    <property type="molecule type" value="Genomic_DNA"/>
</dbReference>
<dbReference type="Gene3D" id="1.10.1520.10">
    <property type="entry name" value="Ribonuclease III domain"/>
    <property type="match status" value="1"/>
</dbReference>
<protein>
    <submittedName>
        <fullName evidence="2">Endoribonuclease Dicer-like</fullName>
    </submittedName>
</protein>
<dbReference type="InterPro" id="IPR036389">
    <property type="entry name" value="RNase_III_sf"/>
</dbReference>
<sequence>MFEYVVSVDLPVGHVDVPVLCSVDLGAPDEVPAFSLVSGPVDAHLRFISKEYMEKDDDEISLLTPSQDLAIRMSYVRPGALLDDGILTWNALLIGRGERSLPFHHFLSNEFPLPDILFRLNNAPDKLVAKVRMALNVDEKASVTLTFNDLGNIRTLPYYQLLNRLPQSLWKEEIKCAGLLAQTAFFSGSELTRSVPSALLESTALSLFSTKDEVGSIAKYYFHLQMLLGPVCILYRYLNDDAFESIVKGLQGALKTYTDWEVSPDLQAAIIHFFENCKTQHVYCGRTHGCYQLIGVDFSQSLHSPIPGQDLTFEALYFDLGQRIHLKQMPLAAVVPLGLSNYEPICPEIQTPITGLSLLRGVIKAIERFRLMKKKIYIRFLPLEDLIMDTSLQTLTSYKCELQLRLVLPSIAKHIIDVVETGAIYDLFFESPETRESLVKTLDLAPLDSTVYISPDLMPFSRPLYGHQKGPSEPDEPPSLSAKYFRMIHLFVIGIQSTNLVADGRVLESLCTLDSFSRQIAPSGPDLRLPDGCPEALIEHASKPNFFTQLSLGSFEVKGSTVYLQYVALGNALLSYIIVSGLLSLFPNSTHGEVVVIKDSLVSGDILDRILFTWDLQRFVPEVHPLKRRNMDKKKPESSSIYKDTDSYLLNFSRYDGKDKYEQHQRMYSFLYAYLAFVAEGPGGLFSAERLIATLIFSERFAIDFDSRRVCISFQLDKKLSQILDGLSPQELASYCDIGRKSRYNVPQLESNASQSDDVMKLRERADAMRGYWLSAASFNIRSKKKNTQVEGAKRMINDEIDVPIPMAHLAYRSEYSRLLYGDCTTETVTGTKLGNQMAFIKAKFTNSFIFEKAETLYRELRLPTSCSNRSSNLLKHILEHIPTKQLREKLEVIGDAFLRWATLVYLMRDQAMMQHTNIELLHFLVTYSVSNQNLLLIFRKHFPIACQLLKDVHRNLMKENKALADTMESIIGAILVTEGEAVTYDFIVERILHNTPLESPQKILGKEPGILYLNLLLNITADITLGALELVTVPNEEDGWTSTILFYRVENHTIEHTVTLLNCSGSSRMEVERMALQQAEALIFTTLDYLRTHDGHISKAGIHRLLLSL</sequence>
<feature type="domain" description="RNase III" evidence="1">
    <location>
        <begin position="569"/>
        <end position="658"/>
    </location>
</feature>
<evidence type="ECO:0000259" key="1">
    <source>
        <dbReference type="PROSITE" id="PS50142"/>
    </source>
</evidence>
<dbReference type="SUPFAM" id="SSF69065">
    <property type="entry name" value="RNase III domain-like"/>
    <property type="match status" value="1"/>
</dbReference>
<evidence type="ECO:0000313" key="2">
    <source>
        <dbReference type="EMBL" id="TNJ29144.1"/>
    </source>
</evidence>
<dbReference type="VEuPathDB" id="GiardiaDB:GMRT_15788"/>
<comment type="caution">
    <text evidence="2">The sequence shown here is derived from an EMBL/GenBank/DDBJ whole genome shotgun (WGS) entry which is preliminary data.</text>
</comment>
<dbReference type="OrthoDB" id="2392202at2759"/>
<proteinExistence type="predicted"/>
<feature type="domain" description="RNase III" evidence="1">
    <location>
        <begin position="880"/>
        <end position="980"/>
    </location>
</feature>
<dbReference type="InterPro" id="IPR000999">
    <property type="entry name" value="RNase_III_dom"/>
</dbReference>
<dbReference type="CDD" id="cd00593">
    <property type="entry name" value="RIBOc"/>
    <property type="match status" value="1"/>
</dbReference>
<organism evidence="2 3">
    <name type="scientific">Giardia muris</name>
    <dbReference type="NCBI Taxonomy" id="5742"/>
    <lineage>
        <taxon>Eukaryota</taxon>
        <taxon>Metamonada</taxon>
        <taxon>Diplomonadida</taxon>
        <taxon>Hexamitidae</taxon>
        <taxon>Giardiinae</taxon>
        <taxon>Giardia</taxon>
    </lineage>
</organism>
<accession>A0A4Z1STC2</accession>